<dbReference type="PANTHER" id="PTHR30535">
    <property type="entry name" value="VITAMIN B12-BINDING PROTEIN"/>
    <property type="match status" value="1"/>
</dbReference>
<dbReference type="PROSITE" id="PS51257">
    <property type="entry name" value="PROKAR_LIPOPROTEIN"/>
    <property type="match status" value="1"/>
</dbReference>
<dbReference type="InterPro" id="IPR050902">
    <property type="entry name" value="ABC_Transporter_SBP"/>
</dbReference>
<evidence type="ECO:0000313" key="2">
    <source>
        <dbReference type="EMBL" id="GAK97110.1"/>
    </source>
</evidence>
<dbReference type="AlphaFoldDB" id="A0A090Q279"/>
<organism evidence="2 3">
    <name type="scientific">Nonlabens tegetincola</name>
    <dbReference type="NCBI Taxonomy" id="323273"/>
    <lineage>
        <taxon>Bacteria</taxon>
        <taxon>Pseudomonadati</taxon>
        <taxon>Bacteroidota</taxon>
        <taxon>Flavobacteriia</taxon>
        <taxon>Flavobacteriales</taxon>
        <taxon>Flavobacteriaceae</taxon>
        <taxon>Nonlabens</taxon>
    </lineage>
</organism>
<reference evidence="2" key="1">
    <citation type="journal article" date="2014" name="Genome Announc.">
        <title>Draft Genome Sequences of Marine Flavobacterium Nonlabens Strains NR17, NR24, NR27, NR32, NR33, and Ara13.</title>
        <authorList>
            <person name="Nakanishi M."/>
            <person name="Meirelles P."/>
            <person name="Suzuki R."/>
            <person name="Takatani N."/>
            <person name="Mino S."/>
            <person name="Suda W."/>
            <person name="Oshima K."/>
            <person name="Hattori M."/>
            <person name="Ohkuma M."/>
            <person name="Hosokawa M."/>
            <person name="Miyashita K."/>
            <person name="Thompson F.L."/>
            <person name="Niwa A."/>
            <person name="Sawabe T."/>
            <person name="Sawabe T."/>
        </authorList>
    </citation>
    <scope>NUCLEOTIDE SEQUENCE [LARGE SCALE GENOMIC DNA]</scope>
    <source>
        <strain evidence="2">JCM 19294</strain>
    </source>
</reference>
<dbReference type="Proteomes" id="UP000029221">
    <property type="component" value="Unassembled WGS sequence"/>
</dbReference>
<dbReference type="EMBL" id="BBML01000004">
    <property type="protein sequence ID" value="GAK97110.1"/>
    <property type="molecule type" value="Genomic_DNA"/>
</dbReference>
<proteinExistence type="predicted"/>
<gene>
    <name evidence="2" type="ORF">JCM19294_616</name>
</gene>
<feature type="domain" description="Fe/B12 periplasmic-binding" evidence="1">
    <location>
        <begin position="98"/>
        <end position="369"/>
    </location>
</feature>
<evidence type="ECO:0000259" key="1">
    <source>
        <dbReference type="PROSITE" id="PS50983"/>
    </source>
</evidence>
<dbReference type="Pfam" id="PF01497">
    <property type="entry name" value="Peripla_BP_2"/>
    <property type="match status" value="1"/>
</dbReference>
<comment type="caution">
    <text evidence="2">The sequence shown here is derived from an EMBL/GenBank/DDBJ whole genome shotgun (WGS) entry which is preliminary data.</text>
</comment>
<dbReference type="GO" id="GO:0071281">
    <property type="term" value="P:cellular response to iron ion"/>
    <property type="evidence" value="ECO:0007669"/>
    <property type="project" value="TreeGrafter"/>
</dbReference>
<dbReference type="eggNOG" id="COG0614">
    <property type="taxonomic scope" value="Bacteria"/>
</dbReference>
<name>A0A090Q279_9FLAO</name>
<dbReference type="InterPro" id="IPR002491">
    <property type="entry name" value="ABC_transptr_periplasmic_BD"/>
</dbReference>
<dbReference type="STRING" id="319236.BST91_04390"/>
<dbReference type="PANTHER" id="PTHR30535:SF34">
    <property type="entry name" value="MOLYBDATE-BINDING PROTEIN MOLA"/>
    <property type="match status" value="1"/>
</dbReference>
<evidence type="ECO:0000313" key="3">
    <source>
        <dbReference type="Proteomes" id="UP000029221"/>
    </source>
</evidence>
<accession>A0A090Q279</accession>
<dbReference type="PROSITE" id="PS50983">
    <property type="entry name" value="FE_B12_PBP"/>
    <property type="match status" value="1"/>
</dbReference>
<keyword evidence="3" id="KW-1185">Reference proteome</keyword>
<dbReference type="SUPFAM" id="SSF53807">
    <property type="entry name" value="Helical backbone' metal receptor"/>
    <property type="match status" value="1"/>
</dbReference>
<dbReference type="Gene3D" id="3.40.50.1980">
    <property type="entry name" value="Nitrogenase molybdenum iron protein domain"/>
    <property type="match status" value="2"/>
</dbReference>
<sequence>MMKQFLYIGFIAILLGSCKQNRDQTLVETPETKSDISFDYATGLTVQNTETGIYVTVKKPWPDATKDYTYKLITASSQKRELIPEPDAGTIIQVPVKRIIATSTTHLAPLDLLGVEKSLVGFPETDYISNSTIRNLIETGNIQDVGINERLDVESVILTQPDVVIGYGVEGENPTYNNIQKAGIPVLFSGAWVEKHPLGRAEWIKLYGLLFGKQKQADSIFNKIKNDYLQAKELVIDLPKPTVIAGATWKDVWYLPYGDSWQGLILADAGCNYIYENTSGKGSLAYNIEQVLKDAQKADYWIAPGSYTTYSNMLADNQAYGQFKAFQQKKLYTFALKRGSTGGFIYYEEASMRPDLVLKDIIYLTHDRDLLKDYQPYFFSTLLP</sequence>
<protein>
    <submittedName>
        <fullName evidence="2">vonitamin B12 ABC transporter</fullName>
    </submittedName>
</protein>